<dbReference type="SMART" id="SM00361">
    <property type="entry name" value="RRM_1"/>
    <property type="match status" value="1"/>
</dbReference>
<dbReference type="GO" id="GO:0000398">
    <property type="term" value="P:mRNA splicing, via spliceosome"/>
    <property type="evidence" value="ECO:0007669"/>
    <property type="project" value="InterPro"/>
</dbReference>
<dbReference type="GO" id="GO:0008270">
    <property type="term" value="F:zinc ion binding"/>
    <property type="evidence" value="ECO:0007669"/>
    <property type="project" value="UniProtKB-KW"/>
</dbReference>
<dbReference type="PROSITE" id="PS50103">
    <property type="entry name" value="ZF_C3H1"/>
    <property type="match status" value="2"/>
</dbReference>
<evidence type="ECO:0000256" key="4">
    <source>
        <dbReference type="ARBA" id="ARBA00022833"/>
    </source>
</evidence>
<dbReference type="PROSITE" id="PS50102">
    <property type="entry name" value="RRM"/>
    <property type="match status" value="1"/>
</dbReference>
<evidence type="ECO:0000256" key="6">
    <source>
        <dbReference type="PROSITE-ProRule" id="PRU00176"/>
    </source>
</evidence>
<evidence type="ECO:0000256" key="9">
    <source>
        <dbReference type="SAM" id="MobiDB-lite"/>
    </source>
</evidence>
<dbReference type="InterPro" id="IPR012677">
    <property type="entry name" value="Nucleotide-bd_a/b_plait_sf"/>
</dbReference>
<dbReference type="InterPro" id="IPR000504">
    <property type="entry name" value="RRM_dom"/>
</dbReference>
<dbReference type="AlphaFoldDB" id="A0A3M7RVX9"/>
<feature type="zinc finger region" description="C3H1-type" evidence="7">
    <location>
        <begin position="293"/>
        <end position="320"/>
    </location>
</feature>
<name>A0A3M7RVX9_BRAPC</name>
<feature type="domain" description="C3H1-type" evidence="11">
    <location>
        <begin position="293"/>
        <end position="320"/>
    </location>
</feature>
<dbReference type="GO" id="GO:0003723">
    <property type="term" value="F:RNA binding"/>
    <property type="evidence" value="ECO:0007669"/>
    <property type="project" value="UniProtKB-UniRule"/>
</dbReference>
<comment type="caution">
    <text evidence="12">The sequence shown here is derived from an EMBL/GenBank/DDBJ whole genome shotgun (WGS) entry which is preliminary data.</text>
</comment>
<evidence type="ECO:0000313" key="12">
    <source>
        <dbReference type="EMBL" id="RNA27610.1"/>
    </source>
</evidence>
<dbReference type="OrthoDB" id="75923at2759"/>
<accession>A0A3M7RVX9</accession>
<dbReference type="Proteomes" id="UP000276133">
    <property type="component" value="Unassembled WGS sequence"/>
</dbReference>
<keyword evidence="1 7" id="KW-0479">Metal-binding</keyword>
<protein>
    <submittedName>
        <fullName evidence="12">U2 small nuclear ribonucleo auxiliary factor 35 kDa subunit-related 2</fullName>
    </submittedName>
</protein>
<organism evidence="12 13">
    <name type="scientific">Brachionus plicatilis</name>
    <name type="common">Marine rotifer</name>
    <name type="synonym">Brachionus muelleri</name>
    <dbReference type="NCBI Taxonomy" id="10195"/>
    <lineage>
        <taxon>Eukaryota</taxon>
        <taxon>Metazoa</taxon>
        <taxon>Spiralia</taxon>
        <taxon>Gnathifera</taxon>
        <taxon>Rotifera</taxon>
        <taxon>Eurotatoria</taxon>
        <taxon>Monogononta</taxon>
        <taxon>Pseudotrocha</taxon>
        <taxon>Ploima</taxon>
        <taxon>Brachionidae</taxon>
        <taxon>Brachionus</taxon>
    </lineage>
</organism>
<dbReference type="InterPro" id="IPR000571">
    <property type="entry name" value="Znf_CCCH"/>
</dbReference>
<dbReference type="InterPro" id="IPR003954">
    <property type="entry name" value="RRM_euk-type"/>
</dbReference>
<evidence type="ECO:0000256" key="2">
    <source>
        <dbReference type="ARBA" id="ARBA00022737"/>
    </source>
</evidence>
<reference evidence="12 13" key="1">
    <citation type="journal article" date="2018" name="Sci. Rep.">
        <title>Genomic signatures of local adaptation to the degree of environmental predictability in rotifers.</title>
        <authorList>
            <person name="Franch-Gras L."/>
            <person name="Hahn C."/>
            <person name="Garcia-Roger E.M."/>
            <person name="Carmona M.J."/>
            <person name="Serra M."/>
            <person name="Gomez A."/>
        </authorList>
    </citation>
    <scope>NUCLEOTIDE SEQUENCE [LARGE SCALE GENOMIC DNA]</scope>
    <source>
        <strain evidence="12">HYR1</strain>
    </source>
</reference>
<evidence type="ECO:0000256" key="7">
    <source>
        <dbReference type="PROSITE-ProRule" id="PRU00723"/>
    </source>
</evidence>
<dbReference type="PANTHER" id="PTHR12620">
    <property type="entry name" value="U2 SNRNP AUXILIARY FACTOR, SMALL SUBUNIT"/>
    <property type="match status" value="1"/>
</dbReference>
<keyword evidence="8" id="KW-0175">Coiled coil</keyword>
<keyword evidence="4 7" id="KW-0862">Zinc</keyword>
<keyword evidence="2" id="KW-0677">Repeat</keyword>
<proteinExistence type="predicted"/>
<feature type="compositionally biased region" description="Basic residues" evidence="9">
    <location>
        <begin position="363"/>
        <end position="389"/>
    </location>
</feature>
<dbReference type="EMBL" id="REGN01002519">
    <property type="protein sequence ID" value="RNA27610.1"/>
    <property type="molecule type" value="Genomic_DNA"/>
</dbReference>
<evidence type="ECO:0000256" key="5">
    <source>
        <dbReference type="ARBA" id="ARBA00022884"/>
    </source>
</evidence>
<gene>
    <name evidence="12" type="ORF">BpHYR1_052970</name>
</gene>
<feature type="coiled-coil region" evidence="8">
    <location>
        <begin position="110"/>
        <end position="137"/>
    </location>
</feature>
<dbReference type="InterPro" id="IPR035979">
    <property type="entry name" value="RBD_domain_sf"/>
</dbReference>
<feature type="domain" description="C3H1-type" evidence="11">
    <location>
        <begin position="150"/>
        <end position="178"/>
    </location>
</feature>
<dbReference type="SUPFAM" id="SSF54928">
    <property type="entry name" value="RNA-binding domain, RBD"/>
    <property type="match status" value="1"/>
</dbReference>
<keyword evidence="5 6" id="KW-0694">RNA-binding</keyword>
<feature type="zinc finger region" description="C3H1-type" evidence="7">
    <location>
        <begin position="150"/>
        <end position="178"/>
    </location>
</feature>
<evidence type="ECO:0000313" key="13">
    <source>
        <dbReference type="Proteomes" id="UP000276133"/>
    </source>
</evidence>
<dbReference type="InterPro" id="IPR009145">
    <property type="entry name" value="U2AF_small"/>
</dbReference>
<evidence type="ECO:0000256" key="1">
    <source>
        <dbReference type="ARBA" id="ARBA00022723"/>
    </source>
</evidence>
<feature type="region of interest" description="Disordered" evidence="9">
    <location>
        <begin position="344"/>
        <end position="389"/>
    </location>
</feature>
<evidence type="ECO:0000259" key="10">
    <source>
        <dbReference type="PROSITE" id="PS50102"/>
    </source>
</evidence>
<evidence type="ECO:0000259" key="11">
    <source>
        <dbReference type="PROSITE" id="PS50103"/>
    </source>
</evidence>
<sequence length="389" mass="46202">MSKLKINPDTLIRHNDSEYKFKDLIDLLLKPCSKVNHNVYRKAVKKVRRKYLRQQEALKLEKIKTNFPRIESRPVDEAEVEQIEKEKAHRIWLEREKLAQLEWKTKKEQNEKILLKVKEKEKRLEEISKSKQSQKTNLAPGLYIKPAFCEQNWEKCGFYERTGVCKYANLCSKSHLIDPNGTLTTLIFPAMYSNMLLGYELLKNDKDSDEALEYEEKDILINFKNFYDDVVSKLKTYGKLVQFLVCSNYQPHLRGNVYVQFEDECDTKAAFQDLNGRFYAGRQIFCYYSHVKNWRMAVCSKFLRNNCDKNRMCNYLHVFNDPYNEFKIEDLSNLAKNLQTRSSLGAWSSDEEKDLSSKENHAKKTKKKRKKRSRSRSCSKQRRSHKHKK</sequence>
<dbReference type="PRINTS" id="PR01848">
    <property type="entry name" value="U2AUXFACTOR"/>
</dbReference>
<evidence type="ECO:0000256" key="3">
    <source>
        <dbReference type="ARBA" id="ARBA00022771"/>
    </source>
</evidence>
<dbReference type="STRING" id="10195.A0A3M7RVX9"/>
<dbReference type="Gene3D" id="3.30.70.330">
    <property type="match status" value="1"/>
</dbReference>
<evidence type="ECO:0000256" key="8">
    <source>
        <dbReference type="SAM" id="Coils"/>
    </source>
</evidence>
<dbReference type="Pfam" id="PF00076">
    <property type="entry name" value="RRM_1"/>
    <property type="match status" value="1"/>
</dbReference>
<keyword evidence="3 7" id="KW-0863">Zinc-finger</keyword>
<keyword evidence="13" id="KW-1185">Reference proteome</keyword>
<dbReference type="GO" id="GO:0089701">
    <property type="term" value="C:U2AF complex"/>
    <property type="evidence" value="ECO:0007669"/>
    <property type="project" value="InterPro"/>
</dbReference>
<dbReference type="SMART" id="SM00356">
    <property type="entry name" value="ZnF_C3H1"/>
    <property type="match status" value="2"/>
</dbReference>
<feature type="domain" description="RRM" evidence="10">
    <location>
        <begin position="199"/>
        <end position="291"/>
    </location>
</feature>